<accession>A0A0C3RGG8</accession>
<name>A0A0C3RGG8_9PORP</name>
<reference evidence="1 2" key="1">
    <citation type="submission" date="2014-07" db="EMBL/GenBank/DDBJ databases">
        <title>Porphyromonadaceae bacterium OUH 308042 = ATCC BAA-2681 = DSM 28342 draft genome.</title>
        <authorList>
            <person name="Sydenham T.V."/>
            <person name="Hasman H."/>
            <person name="Justensen U.S."/>
        </authorList>
    </citation>
    <scope>NUCLEOTIDE SEQUENCE [LARGE SCALE GENOMIC DNA]</scope>
    <source>
        <strain evidence="1 2">OUH 308042</strain>
    </source>
</reference>
<dbReference type="EMBL" id="JPIU01000036">
    <property type="protein sequence ID" value="KIO46086.1"/>
    <property type="molecule type" value="Genomic_DNA"/>
</dbReference>
<gene>
    <name evidence="1" type="ORF">BA92_03205</name>
</gene>
<evidence type="ECO:0008006" key="3">
    <source>
        <dbReference type="Google" id="ProtNLM"/>
    </source>
</evidence>
<evidence type="ECO:0000313" key="2">
    <source>
        <dbReference type="Proteomes" id="UP000031980"/>
    </source>
</evidence>
<dbReference type="AlphaFoldDB" id="A0A0C3RGG8"/>
<organism evidence="1 2">
    <name type="scientific">Sanguibacteroides justesenii</name>
    <dbReference type="NCBI Taxonomy" id="1547597"/>
    <lineage>
        <taxon>Bacteria</taxon>
        <taxon>Pseudomonadati</taxon>
        <taxon>Bacteroidota</taxon>
        <taxon>Bacteroidia</taxon>
        <taxon>Bacteroidales</taxon>
        <taxon>Porphyromonadaceae</taxon>
        <taxon>Sanguibacteroides</taxon>
    </lineage>
</organism>
<proteinExistence type="predicted"/>
<dbReference type="Pfam" id="PF16407">
    <property type="entry name" value="PKD_2"/>
    <property type="match status" value="1"/>
</dbReference>
<evidence type="ECO:0000313" key="1">
    <source>
        <dbReference type="EMBL" id="KIO46086.1"/>
    </source>
</evidence>
<sequence>MRSKNIIYTLAVLILSFIGCYDDKGNYDYADLNEIRIEEFNYISSPTLGDTIRIVPKFTYSKGDSSNVELSYEWTFAGKVIGNERNLEWIIDTMTKAYCILRVTDHKYNVQYMQTTQLNITTPYVNNGWYILTEKNGYSSLSYIREIQDDETNIYHNRIYENLYKTVNKEEMGSGPLKLHEHFGRRTTPPAQLLVLQSGGQGDIDVNSTTFEKDINLKQAFIGGNYPVDFRPVNAMFMQWVDLLQNHDGKIYSRVKQTNELIHSGFFIQTPMKIEEHEIYGQLIHSRIGDTQYCLVHEKGTSQAPQNRFLVVFDVKNTFQDVYAMGKVEVLPDPNDGWPKQYIPANNLGNNTLIHCGYIFQGNTSCQYFLVLKDNITNKYYQEQFILKRDYSSTGLTYEFPGTAYAELPQQASDGTPLKYEDCVIYNLPYKSKPFVMIAQGKDLFIYNLNNPENGVKPYYHFEDSEIACMNAENYNSNRLGIVLKNGRVIILEVNGLNLEKEKLLWEMPKGTSLGDKIINILFRIGSDFG</sequence>
<dbReference type="Proteomes" id="UP000031980">
    <property type="component" value="Unassembled WGS sequence"/>
</dbReference>
<comment type="caution">
    <text evidence="1">The sequence shown here is derived from an EMBL/GenBank/DDBJ whole genome shotgun (WGS) entry which is preliminary data.</text>
</comment>
<dbReference type="PROSITE" id="PS51257">
    <property type="entry name" value="PROKAR_LIPOPROTEIN"/>
    <property type="match status" value="1"/>
</dbReference>
<protein>
    <recommendedName>
        <fullName evidence="3">Bacteroidetes PKD-like domain-containing protein</fullName>
    </recommendedName>
</protein>
<dbReference type="InterPro" id="IPR032183">
    <property type="entry name" value="PKD-like"/>
</dbReference>
<dbReference type="RefSeq" id="WP_041504874.1">
    <property type="nucleotide sequence ID" value="NZ_JPIU01000036.1"/>
</dbReference>
<keyword evidence="2" id="KW-1185">Reference proteome</keyword>